<dbReference type="Gene3D" id="1.10.510.10">
    <property type="entry name" value="Transferase(Phosphotransferase) domain 1"/>
    <property type="match status" value="1"/>
</dbReference>
<keyword evidence="3" id="KW-0808">Transferase</keyword>
<dbReference type="InterPro" id="IPR000719">
    <property type="entry name" value="Prot_kinase_dom"/>
</dbReference>
<reference evidence="3 4" key="1">
    <citation type="submission" date="2018-05" db="EMBL/GenBank/DDBJ databases">
        <title>Genome sequencing and assembly of the regulated plant pathogen Lachnellula willkommii and related sister species for the development of diagnostic species identification markers.</title>
        <authorList>
            <person name="Giroux E."/>
            <person name="Bilodeau G."/>
        </authorList>
    </citation>
    <scope>NUCLEOTIDE SEQUENCE [LARGE SCALE GENOMIC DNA]</scope>
    <source>
        <strain evidence="3 4">CBS 197.66</strain>
    </source>
</reference>
<dbReference type="GO" id="GO:0005524">
    <property type="term" value="F:ATP binding"/>
    <property type="evidence" value="ECO:0007669"/>
    <property type="project" value="InterPro"/>
</dbReference>
<dbReference type="InterPro" id="IPR016024">
    <property type="entry name" value="ARM-type_fold"/>
</dbReference>
<dbReference type="InterPro" id="IPR051177">
    <property type="entry name" value="CIK-Related_Protein"/>
</dbReference>
<name>A0A8H8RCD5_9HELO</name>
<evidence type="ECO:0000256" key="1">
    <source>
        <dbReference type="SAM" id="MobiDB-lite"/>
    </source>
</evidence>
<keyword evidence="3" id="KW-0418">Kinase</keyword>
<feature type="region of interest" description="Disordered" evidence="1">
    <location>
        <begin position="125"/>
        <end position="153"/>
    </location>
</feature>
<dbReference type="Gene3D" id="3.30.200.20">
    <property type="entry name" value="Phosphorylase Kinase, domain 1"/>
    <property type="match status" value="1"/>
</dbReference>
<keyword evidence="4" id="KW-1185">Reference proteome</keyword>
<protein>
    <submittedName>
        <fullName evidence="3">Protein kinase domain-containing protein</fullName>
    </submittedName>
</protein>
<feature type="region of interest" description="Disordered" evidence="1">
    <location>
        <begin position="718"/>
        <end position="771"/>
    </location>
</feature>
<dbReference type="AlphaFoldDB" id="A0A8H8RCD5"/>
<dbReference type="SUPFAM" id="SSF56112">
    <property type="entry name" value="Protein kinase-like (PK-like)"/>
    <property type="match status" value="1"/>
</dbReference>
<dbReference type="SUPFAM" id="SSF48371">
    <property type="entry name" value="ARM repeat"/>
    <property type="match status" value="1"/>
</dbReference>
<dbReference type="PANTHER" id="PTHR12984">
    <property type="entry name" value="SCY1-RELATED S/T PROTEIN KINASE-LIKE"/>
    <property type="match status" value="1"/>
</dbReference>
<evidence type="ECO:0000259" key="2">
    <source>
        <dbReference type="PROSITE" id="PS50011"/>
    </source>
</evidence>
<evidence type="ECO:0000313" key="4">
    <source>
        <dbReference type="Proteomes" id="UP000462212"/>
    </source>
</evidence>
<dbReference type="OrthoDB" id="79687at2759"/>
<dbReference type="InterPro" id="IPR011009">
    <property type="entry name" value="Kinase-like_dom_sf"/>
</dbReference>
<accession>A0A8H8RCD5</accession>
<dbReference type="GO" id="GO:0004672">
    <property type="term" value="F:protein kinase activity"/>
    <property type="evidence" value="ECO:0007669"/>
    <property type="project" value="InterPro"/>
</dbReference>
<dbReference type="Proteomes" id="UP000462212">
    <property type="component" value="Unassembled WGS sequence"/>
</dbReference>
<dbReference type="EMBL" id="QGMJ01001363">
    <property type="protein sequence ID" value="TVY31642.1"/>
    <property type="molecule type" value="Genomic_DNA"/>
</dbReference>
<gene>
    <name evidence="3" type="primary">ppk32</name>
    <name evidence="3" type="ORF">LSUB1_G008568</name>
</gene>
<dbReference type="InterPro" id="IPR011989">
    <property type="entry name" value="ARM-like"/>
</dbReference>
<dbReference type="PROSITE" id="PS50011">
    <property type="entry name" value="PROTEIN_KINASE_DOM"/>
    <property type="match status" value="1"/>
</dbReference>
<dbReference type="Gene3D" id="1.25.10.10">
    <property type="entry name" value="Leucine-rich Repeat Variant"/>
    <property type="match status" value="1"/>
</dbReference>
<dbReference type="PANTHER" id="PTHR12984:SF6">
    <property type="entry name" value="SCY1-LIKE PROTEIN 2"/>
    <property type="match status" value="1"/>
</dbReference>
<comment type="caution">
    <text evidence="3">The sequence shown here is derived from an EMBL/GenBank/DDBJ whole genome shotgun (WGS) entry which is preliminary data.</text>
</comment>
<proteinExistence type="predicted"/>
<organism evidence="3 4">
    <name type="scientific">Lachnellula subtilissima</name>
    <dbReference type="NCBI Taxonomy" id="602034"/>
    <lineage>
        <taxon>Eukaryota</taxon>
        <taxon>Fungi</taxon>
        <taxon>Dikarya</taxon>
        <taxon>Ascomycota</taxon>
        <taxon>Pezizomycotina</taxon>
        <taxon>Leotiomycetes</taxon>
        <taxon>Helotiales</taxon>
        <taxon>Lachnaceae</taxon>
        <taxon>Lachnellula</taxon>
    </lineage>
</organism>
<sequence>MFSSALKSFSSNINSNYTVISSPTSTSGPWKIHDGKKKSTGKAVSVFVLDRKSLDSHSGSLGRSSAASMKRATEEVVDRLKKEASSLARLRHPNILELVEPVEETRNGGLQFATEPVTASLAGLLAEKDEEERPGGRGGRSSRFVTEDSEGGRRRRELEIDELEIQKGLEQLSKALEFLHDHAGLVHGNLTPDAVFINAKSDWKISGLSFSSPPDGSTKATSVQPINLSEALNVDPRLPRSVQMDLDFCSPDFVLDSNLNVGADMFSLGLLIIALYNSPHISPLQTNSSVSTYKRLFTSSSTIPSAGNSFLSSRPIPKDLTTSVLPRLITRRPAQRMTAKEFQQSAYFDNILISTIRFLDSLPTKTPNEKAQFMRGLSRVLPSFPKSVLDKKVLPALLEEMKDRELLSLILQNVFKIIELLPSGRRPFTEKIMPRLREIFLPPSNSKGPVERDLVKEAGLMVLLEHITEIKNNCSGKEFKDEILPIIHLAIESPTHSIVDASLRSLPIVLPVLDFSTIKNELFPVIASVFSKTSSLGIKVRGLEAFVILCGGTNDPAANNDGLDGIMNANASKKSSSTALDKYTMQEKIVPLIRAIKTKEPAVAVAALNVLRQVGGVADADFVAMDILPVLWSMSLGPLLNLKQFQSFIELIKSLSSRVEAEQTKKLQELSGANGSSAAQNDDFMSFGGTNAFGSTNGGAEGGEIDFERLVKGNAGISESTNSMDAGWDAAPHPQHPNPLETRTQNQQRSPGPPQVQRHLPSIRTITQWGH</sequence>
<evidence type="ECO:0000313" key="3">
    <source>
        <dbReference type="EMBL" id="TVY31642.1"/>
    </source>
</evidence>
<dbReference type="Pfam" id="PF00069">
    <property type="entry name" value="Pkinase"/>
    <property type="match status" value="1"/>
</dbReference>
<feature type="compositionally biased region" description="Polar residues" evidence="1">
    <location>
        <begin position="741"/>
        <end position="750"/>
    </location>
</feature>
<dbReference type="CDD" id="cd14011">
    <property type="entry name" value="PK_SCY1_like"/>
    <property type="match status" value="1"/>
</dbReference>
<feature type="domain" description="Protein kinase" evidence="2">
    <location>
        <begin position="1"/>
        <end position="348"/>
    </location>
</feature>
<dbReference type="SMART" id="SM00220">
    <property type="entry name" value="S_TKc"/>
    <property type="match status" value="1"/>
</dbReference>